<keyword evidence="1" id="KW-0472">Membrane</keyword>
<sequence>MVMTEESGAVRSSASPGVRFAWGTLGALLLAWDIFEVLKHQGWVIPSALVGAALPLLPRLLGRAGEHGPGQLPAAAVPLHNLLNRAPIPFAVMVVFSFLGDKPEDIAAPFTFGMAWLTTIALGRAAGFGLRTREGWQR</sequence>
<organism evidence="2 3">
    <name type="scientific">Streptomyces clavuligerus</name>
    <dbReference type="NCBI Taxonomy" id="1901"/>
    <lineage>
        <taxon>Bacteria</taxon>
        <taxon>Bacillati</taxon>
        <taxon>Actinomycetota</taxon>
        <taxon>Actinomycetes</taxon>
        <taxon>Kitasatosporales</taxon>
        <taxon>Streptomycetaceae</taxon>
        <taxon>Streptomyces</taxon>
    </lineage>
</organism>
<keyword evidence="3" id="KW-1185">Reference proteome</keyword>
<name>E2Q9E1_STRCL</name>
<dbReference type="OrthoDB" id="9813911at2"/>
<keyword evidence="1" id="KW-0812">Transmembrane</keyword>
<dbReference type="AlphaFoldDB" id="E2Q9E1"/>
<proteinExistence type="predicted"/>
<dbReference type="eggNOG" id="ENOG503327J">
    <property type="taxonomic scope" value="Bacteria"/>
</dbReference>
<evidence type="ECO:0000313" key="2">
    <source>
        <dbReference type="EMBL" id="EFG05561.1"/>
    </source>
</evidence>
<protein>
    <submittedName>
        <fullName evidence="2">Putative membrane protein</fullName>
    </submittedName>
</protein>
<accession>E2Q9E1</accession>
<dbReference type="EMBL" id="CM000913">
    <property type="protein sequence ID" value="EFG05561.1"/>
    <property type="molecule type" value="Genomic_DNA"/>
</dbReference>
<dbReference type="Proteomes" id="UP000002357">
    <property type="component" value="Chromosome"/>
</dbReference>
<keyword evidence="1" id="KW-1133">Transmembrane helix</keyword>
<gene>
    <name evidence="2" type="ORF">SCLAV_0485</name>
</gene>
<dbReference type="RefSeq" id="WP_003959558.1">
    <property type="nucleotide sequence ID" value="NZ_WKJT01000014.1"/>
</dbReference>
<feature type="transmembrane region" description="Helical" evidence="1">
    <location>
        <begin position="106"/>
        <end position="130"/>
    </location>
</feature>
<dbReference type="STRING" id="1901.BB341_25445"/>
<reference evidence="2 3" key="1">
    <citation type="journal article" date="2010" name="Genome Biol. Evol.">
        <title>The sequence of a 1.8-mb bacterial linear plasmid reveals a rich evolutionary reservoir of secondary metabolic pathways.</title>
        <authorList>
            <person name="Medema M.H."/>
            <person name="Trefzer A."/>
            <person name="Kovalchuk A."/>
            <person name="van den Berg M."/>
            <person name="Mueller U."/>
            <person name="Heijne W."/>
            <person name="Wu L."/>
            <person name="Alam M.T."/>
            <person name="Ronning C.M."/>
            <person name="Nierman W.C."/>
            <person name="Bovenberg R.A.L."/>
            <person name="Breitling R."/>
            <person name="Takano E."/>
        </authorList>
    </citation>
    <scope>NUCLEOTIDE SEQUENCE [LARGE SCALE GENOMIC DNA]</scope>
    <source>
        <strain evidence="3">ATCC 27064 / DSM 738 / JCM 4710 / NBRC 13307 / NCIMB 12785 / NRRL 3585 / VKM Ac-602</strain>
    </source>
</reference>
<dbReference type="KEGG" id="sclf:BB341_25445"/>
<evidence type="ECO:0000256" key="1">
    <source>
        <dbReference type="SAM" id="Phobius"/>
    </source>
</evidence>
<evidence type="ECO:0000313" key="3">
    <source>
        <dbReference type="Proteomes" id="UP000002357"/>
    </source>
</evidence>
<feature type="transmembrane region" description="Helical" evidence="1">
    <location>
        <begin position="20"/>
        <end position="38"/>
    </location>
</feature>